<dbReference type="InterPro" id="IPR046885">
    <property type="entry name" value="MnmA-like_C"/>
</dbReference>
<evidence type="ECO:0000313" key="12">
    <source>
        <dbReference type="EMBL" id="SFV73253.1"/>
    </source>
</evidence>
<keyword evidence="3" id="KW-0808">Transferase</keyword>
<keyword evidence="5" id="KW-0547">Nucleotide-binding</keyword>
<feature type="domain" description="tRNA-specific 2-thiouridylase MnmA-like central" evidence="11">
    <location>
        <begin position="261"/>
        <end position="301"/>
    </location>
</feature>
<dbReference type="PANTHER" id="PTHR11933:SF5">
    <property type="entry name" value="MITOCHONDRIAL TRNA-SPECIFIC 2-THIOURIDYLASE 1"/>
    <property type="match status" value="1"/>
</dbReference>
<dbReference type="InterPro" id="IPR046884">
    <property type="entry name" value="MnmA-like_central"/>
</dbReference>
<keyword evidence="7" id="KW-0694">RNA-binding</keyword>
<protein>
    <recommendedName>
        <fullName evidence="1">tRNA-uridine 2-sulfurtransferase</fullName>
        <ecNumber evidence="1">2.8.1.13</ecNumber>
    </recommendedName>
</protein>
<evidence type="ECO:0000256" key="7">
    <source>
        <dbReference type="ARBA" id="ARBA00022884"/>
    </source>
</evidence>
<dbReference type="NCBIfam" id="TIGR00420">
    <property type="entry name" value="trmU"/>
    <property type="match status" value="1"/>
</dbReference>
<keyword evidence="8" id="KW-1015">Disulfide bond</keyword>
<dbReference type="GO" id="GO:0005524">
    <property type="term" value="F:ATP binding"/>
    <property type="evidence" value="ECO:0007669"/>
    <property type="project" value="UniProtKB-KW"/>
</dbReference>
<dbReference type="InterPro" id="IPR004506">
    <property type="entry name" value="MnmA-like"/>
</dbReference>
<dbReference type="SUPFAM" id="SSF52402">
    <property type="entry name" value="Adenine nucleotide alpha hydrolases-like"/>
    <property type="match status" value="1"/>
</dbReference>
<dbReference type="AlphaFoldDB" id="A0A1K1LEX1"/>
<evidence type="ECO:0000256" key="6">
    <source>
        <dbReference type="ARBA" id="ARBA00022840"/>
    </source>
</evidence>
<dbReference type="InterPro" id="IPR023382">
    <property type="entry name" value="MnmA-like_central_sf"/>
</dbReference>
<reference evidence="13" key="1">
    <citation type="submission" date="2016-10" db="EMBL/GenBank/DDBJ databases">
        <authorList>
            <person name="Wegmann U."/>
        </authorList>
    </citation>
    <scope>NUCLEOTIDE SEQUENCE [LARGE SCALE GENOMIC DNA]</scope>
</reference>
<dbReference type="EMBL" id="LT630450">
    <property type="protein sequence ID" value="SFV73253.1"/>
    <property type="molecule type" value="Genomic_DNA"/>
</dbReference>
<dbReference type="PANTHER" id="PTHR11933">
    <property type="entry name" value="TRNA 5-METHYLAMINOMETHYL-2-THIOURIDYLATE -METHYLTRANSFERASE"/>
    <property type="match status" value="1"/>
</dbReference>
<evidence type="ECO:0000256" key="1">
    <source>
        <dbReference type="ARBA" id="ARBA00011949"/>
    </source>
</evidence>
<evidence type="ECO:0000313" key="13">
    <source>
        <dbReference type="Proteomes" id="UP000186323"/>
    </source>
</evidence>
<dbReference type="GO" id="GO:0000049">
    <property type="term" value="F:tRNA binding"/>
    <property type="evidence" value="ECO:0007669"/>
    <property type="project" value="UniProtKB-KW"/>
</dbReference>
<dbReference type="CDD" id="cd01998">
    <property type="entry name" value="MnmA_TRMU-like"/>
    <property type="match status" value="1"/>
</dbReference>
<evidence type="ECO:0000259" key="10">
    <source>
        <dbReference type="Pfam" id="PF20258"/>
    </source>
</evidence>
<dbReference type="KEGG" id="dpg:DESPIGER_1407"/>
<evidence type="ECO:0000256" key="2">
    <source>
        <dbReference type="ARBA" id="ARBA00022555"/>
    </source>
</evidence>
<feature type="domain" description="tRNA-specific 2-thiouridylase MnmA-like C-terminal" evidence="10">
    <location>
        <begin position="310"/>
        <end position="382"/>
    </location>
</feature>
<dbReference type="Pfam" id="PF20258">
    <property type="entry name" value="tRNA_Me_trans_C"/>
    <property type="match status" value="1"/>
</dbReference>
<proteinExistence type="predicted"/>
<evidence type="ECO:0000259" key="11">
    <source>
        <dbReference type="Pfam" id="PF20259"/>
    </source>
</evidence>
<dbReference type="Gene3D" id="2.30.30.280">
    <property type="entry name" value="Adenine nucleotide alpha hydrolases-like domains"/>
    <property type="match status" value="1"/>
</dbReference>
<keyword evidence="2" id="KW-0820">tRNA-binding</keyword>
<dbReference type="InterPro" id="IPR014729">
    <property type="entry name" value="Rossmann-like_a/b/a_fold"/>
</dbReference>
<comment type="catalytic activity">
    <reaction evidence="9">
        <text>S-sulfanyl-L-cysteinyl-[protein] + uridine(34) in tRNA + AH2 + ATP = 2-thiouridine(34) in tRNA + L-cysteinyl-[protein] + A + AMP + diphosphate + H(+)</text>
        <dbReference type="Rhea" id="RHEA:47032"/>
        <dbReference type="Rhea" id="RHEA-COMP:10131"/>
        <dbReference type="Rhea" id="RHEA-COMP:11726"/>
        <dbReference type="Rhea" id="RHEA-COMP:11727"/>
        <dbReference type="Rhea" id="RHEA-COMP:11728"/>
        <dbReference type="ChEBI" id="CHEBI:13193"/>
        <dbReference type="ChEBI" id="CHEBI:15378"/>
        <dbReference type="ChEBI" id="CHEBI:17499"/>
        <dbReference type="ChEBI" id="CHEBI:29950"/>
        <dbReference type="ChEBI" id="CHEBI:30616"/>
        <dbReference type="ChEBI" id="CHEBI:33019"/>
        <dbReference type="ChEBI" id="CHEBI:61963"/>
        <dbReference type="ChEBI" id="CHEBI:65315"/>
        <dbReference type="ChEBI" id="CHEBI:87170"/>
        <dbReference type="ChEBI" id="CHEBI:456215"/>
        <dbReference type="EC" id="2.8.1.13"/>
    </reaction>
</comment>
<keyword evidence="6" id="KW-0067">ATP-binding</keyword>
<evidence type="ECO:0000256" key="5">
    <source>
        <dbReference type="ARBA" id="ARBA00022741"/>
    </source>
</evidence>
<dbReference type="GO" id="GO:0002143">
    <property type="term" value="P:tRNA wobble position uridine thiolation"/>
    <property type="evidence" value="ECO:0007669"/>
    <property type="project" value="TreeGrafter"/>
</dbReference>
<evidence type="ECO:0000256" key="3">
    <source>
        <dbReference type="ARBA" id="ARBA00022679"/>
    </source>
</evidence>
<dbReference type="Gene3D" id="2.40.30.10">
    <property type="entry name" value="Translation factors"/>
    <property type="match status" value="1"/>
</dbReference>
<dbReference type="Pfam" id="PF03054">
    <property type="entry name" value="tRNA_Me_trans"/>
    <property type="match status" value="1"/>
</dbReference>
<dbReference type="Gene3D" id="3.40.50.620">
    <property type="entry name" value="HUPs"/>
    <property type="match status" value="1"/>
</dbReference>
<accession>A0A1K1LEX1</accession>
<evidence type="ECO:0000256" key="8">
    <source>
        <dbReference type="ARBA" id="ARBA00023157"/>
    </source>
</evidence>
<sequence length="387" mass="41563">MTQLAVAVSGGVDSLCALLRLRGQGHDVLALHGLFLPDAASSGPRPAHDGPRLLTAAEALDAPLPPASRQAVEGLRTACGQLGIPLHVADMRAVFDREVVTPFVRAYARGRTPNPCALCNRAIKFGALLDAALGLGADRIATGHYARLQEGPSGPLLAAAADLSKDQSYFLSLVPLERLRRAVFPLARQDKAASIAQVREAGLDVPVPQESQEICFIPAGEDAYRAFLERRWQAEGLSLPGGGPVLLEEAGSDGRPALRPLARHEGLWRYTEGQRRGLGIAHSEPLYVLRKQEEDNTLVVGGRARLGMHGCLTGPVNLLCPPEQWPDTLLARLRHRQRPTPARVEITDDGLRITLAEPQFPSAPGQVAAIYDDQGRVLAGALVRELF</sequence>
<name>A0A1K1LEX1_9BACT</name>
<dbReference type="Pfam" id="PF20259">
    <property type="entry name" value="tRNA_Me_trans_M"/>
    <property type="match status" value="1"/>
</dbReference>
<keyword evidence="4" id="KW-0819">tRNA processing</keyword>
<dbReference type="OrthoDB" id="9800696at2"/>
<evidence type="ECO:0000256" key="4">
    <source>
        <dbReference type="ARBA" id="ARBA00022694"/>
    </source>
</evidence>
<dbReference type="Proteomes" id="UP000186323">
    <property type="component" value="Chromosome I"/>
</dbReference>
<organism evidence="12 13">
    <name type="scientific">Desulfovibrio piger</name>
    <dbReference type="NCBI Taxonomy" id="901"/>
    <lineage>
        <taxon>Bacteria</taxon>
        <taxon>Pseudomonadati</taxon>
        <taxon>Thermodesulfobacteriota</taxon>
        <taxon>Desulfovibrionia</taxon>
        <taxon>Desulfovibrionales</taxon>
        <taxon>Desulfovibrionaceae</taxon>
        <taxon>Desulfovibrio</taxon>
    </lineage>
</organism>
<gene>
    <name evidence="12" type="ORF">DESPIGER_1407</name>
</gene>
<keyword evidence="13" id="KW-1185">Reference proteome</keyword>
<dbReference type="RefSeq" id="WP_072334761.1">
    <property type="nucleotide sequence ID" value="NZ_JAXXLW010000037.1"/>
</dbReference>
<evidence type="ECO:0000256" key="9">
    <source>
        <dbReference type="ARBA" id="ARBA00051542"/>
    </source>
</evidence>
<dbReference type="GO" id="GO:0103016">
    <property type="term" value="F:tRNA-uridine 2-sulfurtransferase activity"/>
    <property type="evidence" value="ECO:0007669"/>
    <property type="project" value="UniProtKB-EC"/>
</dbReference>
<dbReference type="EC" id="2.8.1.13" evidence="1"/>